<name>A0A183K7J3_9TREM</name>
<dbReference type="Proteomes" id="UP000279833">
    <property type="component" value="Unassembled WGS sequence"/>
</dbReference>
<reference evidence="1 2" key="2">
    <citation type="submission" date="2018-11" db="EMBL/GenBank/DDBJ databases">
        <authorList>
            <consortium name="Pathogen Informatics"/>
        </authorList>
    </citation>
    <scope>NUCLEOTIDE SEQUENCE [LARGE SCALE GENOMIC DNA]</scope>
    <source>
        <strain evidence="1">Dakar</strain>
        <strain evidence="2">Dakar, Senegal</strain>
    </source>
</reference>
<proteinExistence type="predicted"/>
<reference evidence="3" key="1">
    <citation type="submission" date="2016-06" db="UniProtKB">
        <authorList>
            <consortium name="WormBaseParasite"/>
        </authorList>
    </citation>
    <scope>IDENTIFICATION</scope>
</reference>
<evidence type="ECO:0000313" key="1">
    <source>
        <dbReference type="EMBL" id="VDP42393.1"/>
    </source>
</evidence>
<evidence type="ECO:0000313" key="2">
    <source>
        <dbReference type="Proteomes" id="UP000279833"/>
    </source>
</evidence>
<keyword evidence="2" id="KW-1185">Reference proteome</keyword>
<accession>A0A183K7J3</accession>
<dbReference type="WBParaSite" id="SCUD_0001097001-mRNA-1">
    <property type="protein sequence ID" value="SCUD_0001097001-mRNA-1"/>
    <property type="gene ID" value="SCUD_0001097001"/>
</dbReference>
<dbReference type="AlphaFoldDB" id="A0A183K7J3"/>
<dbReference type="STRING" id="6186.A0A183K7J3"/>
<sequence length="142" mass="15671">MSRLSTKRAWKGPNSSDNNNSVITYTPCSATPLESDNVVSSLTPHLLLYDSVSNLIMSLTSRSKSIDNIKSELNTIFKLLNVMRSNVESLASSSSKHDDQKQEIKTLSPLILPLSKDNVRAELDDIIEAESVIDFIACEVTK</sequence>
<evidence type="ECO:0000313" key="3">
    <source>
        <dbReference type="WBParaSite" id="SCUD_0001097001-mRNA-1"/>
    </source>
</evidence>
<organism evidence="3">
    <name type="scientific">Schistosoma curassoni</name>
    <dbReference type="NCBI Taxonomy" id="6186"/>
    <lineage>
        <taxon>Eukaryota</taxon>
        <taxon>Metazoa</taxon>
        <taxon>Spiralia</taxon>
        <taxon>Lophotrochozoa</taxon>
        <taxon>Platyhelminthes</taxon>
        <taxon>Trematoda</taxon>
        <taxon>Digenea</taxon>
        <taxon>Strigeidida</taxon>
        <taxon>Schistosomatoidea</taxon>
        <taxon>Schistosomatidae</taxon>
        <taxon>Schistosoma</taxon>
    </lineage>
</organism>
<dbReference type="EMBL" id="UZAK01034100">
    <property type="protein sequence ID" value="VDP42393.1"/>
    <property type="molecule type" value="Genomic_DNA"/>
</dbReference>
<protein>
    <submittedName>
        <fullName evidence="1 3">Uncharacterized protein</fullName>
    </submittedName>
</protein>
<gene>
    <name evidence="1" type="ORF">SCUD_LOCUS10970</name>
</gene>